<dbReference type="Pfam" id="PF01344">
    <property type="entry name" value="Kelch_1"/>
    <property type="match status" value="1"/>
</dbReference>
<dbReference type="Proteomes" id="UP000681967">
    <property type="component" value="Unassembled WGS sequence"/>
</dbReference>
<comment type="caution">
    <text evidence="3">The sequence shown here is derived from an EMBL/GenBank/DDBJ whole genome shotgun (WGS) entry which is preliminary data.</text>
</comment>
<sequence>GGFDGHSRQNTAERYSPKSNQWLPIPPMHSQRSG</sequence>
<dbReference type="Gene3D" id="2.120.10.80">
    <property type="entry name" value="Kelch-type beta propeller"/>
    <property type="match status" value="1"/>
</dbReference>
<evidence type="ECO:0000313" key="3">
    <source>
        <dbReference type="EMBL" id="CAF4620816.1"/>
    </source>
</evidence>
<dbReference type="AlphaFoldDB" id="A0A8S2ZDF2"/>
<dbReference type="InterPro" id="IPR015915">
    <property type="entry name" value="Kelch-typ_b-propeller"/>
</dbReference>
<evidence type="ECO:0000313" key="4">
    <source>
        <dbReference type="EMBL" id="CAF4675216.1"/>
    </source>
</evidence>
<gene>
    <name evidence="3" type="ORF">BYL167_LOCUS40953</name>
    <name evidence="4" type="ORF">GIL414_LOCUS42050</name>
    <name evidence="5" type="ORF">GIL414_LOCUS57843</name>
</gene>
<evidence type="ECO:0000313" key="6">
    <source>
        <dbReference type="Proteomes" id="UP000681967"/>
    </source>
</evidence>
<proteinExistence type="predicted"/>
<keyword evidence="1" id="KW-0880">Kelch repeat</keyword>
<dbReference type="SUPFAM" id="SSF117281">
    <property type="entry name" value="Kelch motif"/>
    <property type="match status" value="1"/>
</dbReference>
<dbReference type="EMBL" id="CAJOBJ010120855">
    <property type="protein sequence ID" value="CAF4675216.1"/>
    <property type="molecule type" value="Genomic_DNA"/>
</dbReference>
<evidence type="ECO:0000256" key="1">
    <source>
        <dbReference type="ARBA" id="ARBA00022441"/>
    </source>
</evidence>
<accession>A0A8S2ZDF2</accession>
<protein>
    <submittedName>
        <fullName evidence="3">Uncharacterized protein</fullName>
    </submittedName>
</protein>
<evidence type="ECO:0000313" key="5">
    <source>
        <dbReference type="EMBL" id="CAF5010625.1"/>
    </source>
</evidence>
<feature type="non-terminal residue" evidence="3">
    <location>
        <position position="1"/>
    </location>
</feature>
<evidence type="ECO:0000256" key="2">
    <source>
        <dbReference type="SAM" id="MobiDB-lite"/>
    </source>
</evidence>
<dbReference type="InterPro" id="IPR006652">
    <property type="entry name" value="Kelch_1"/>
</dbReference>
<organism evidence="3 6">
    <name type="scientific">Rotaria magnacalcarata</name>
    <dbReference type="NCBI Taxonomy" id="392030"/>
    <lineage>
        <taxon>Eukaryota</taxon>
        <taxon>Metazoa</taxon>
        <taxon>Spiralia</taxon>
        <taxon>Gnathifera</taxon>
        <taxon>Rotifera</taxon>
        <taxon>Eurotatoria</taxon>
        <taxon>Bdelloidea</taxon>
        <taxon>Philodinida</taxon>
        <taxon>Philodinidae</taxon>
        <taxon>Rotaria</taxon>
    </lineage>
</organism>
<name>A0A8S2ZDF2_9BILA</name>
<feature type="compositionally biased region" description="Polar residues" evidence="2">
    <location>
        <begin position="8"/>
        <end position="22"/>
    </location>
</feature>
<reference evidence="3" key="1">
    <citation type="submission" date="2021-02" db="EMBL/GenBank/DDBJ databases">
        <authorList>
            <person name="Nowell W R."/>
        </authorList>
    </citation>
    <scope>NUCLEOTIDE SEQUENCE</scope>
</reference>
<dbReference type="Proteomes" id="UP000681720">
    <property type="component" value="Unassembled WGS sequence"/>
</dbReference>
<dbReference type="EMBL" id="CAJOBH010102604">
    <property type="protein sequence ID" value="CAF4620816.1"/>
    <property type="molecule type" value="Genomic_DNA"/>
</dbReference>
<feature type="region of interest" description="Disordered" evidence="2">
    <location>
        <begin position="1"/>
        <end position="34"/>
    </location>
</feature>
<dbReference type="EMBL" id="CAJOBJ010210892">
    <property type="protein sequence ID" value="CAF5010625.1"/>
    <property type="molecule type" value="Genomic_DNA"/>
</dbReference>